<protein>
    <submittedName>
        <fullName evidence="1">Uncharacterized protein</fullName>
    </submittedName>
</protein>
<dbReference type="Pfam" id="PF20117">
    <property type="entry name" value="DUF6507"/>
    <property type="match status" value="1"/>
</dbReference>
<evidence type="ECO:0000313" key="2">
    <source>
        <dbReference type="Proteomes" id="UP000680588"/>
    </source>
</evidence>
<evidence type="ECO:0000313" key="1">
    <source>
        <dbReference type="EMBL" id="QWQ35997.1"/>
    </source>
</evidence>
<accession>A0A975S5H0</accession>
<dbReference type="EMBL" id="CP076456">
    <property type="protein sequence ID" value="QWQ35997.1"/>
    <property type="molecule type" value="Genomic_DNA"/>
</dbReference>
<dbReference type="KEGG" id="asun:KG104_16380"/>
<organism evidence="1 2">
    <name type="scientific">Arthrobacter sunyaminii</name>
    <dbReference type="NCBI Taxonomy" id="2816859"/>
    <lineage>
        <taxon>Bacteria</taxon>
        <taxon>Bacillati</taxon>
        <taxon>Actinomycetota</taxon>
        <taxon>Actinomycetes</taxon>
        <taxon>Micrococcales</taxon>
        <taxon>Micrococcaceae</taxon>
        <taxon>Arthrobacter</taxon>
    </lineage>
</organism>
<keyword evidence="2" id="KW-1185">Reference proteome</keyword>
<name>A0A975S5H0_9MICC</name>
<gene>
    <name evidence="1" type="ORF">KG104_16380</name>
</gene>
<proteinExistence type="predicted"/>
<dbReference type="AlphaFoldDB" id="A0A975S5H0"/>
<sequence length="120" mass="12650">MNYDIDTAAVQAVLMAVAVEGTALNESANAARQAGDDAAAGFGTAQEVAEAFTNFWRTREDVAQRVSSLVFRKADSVASAAQAFVAANQEMTDSAHQALARINTDFAAPVPRHRPKTPVA</sequence>
<reference evidence="1" key="1">
    <citation type="submission" date="2021-06" db="EMBL/GenBank/DDBJ databases">
        <title>Novel species in genus Arthrobacter.</title>
        <authorList>
            <person name="Zhang G."/>
        </authorList>
    </citation>
    <scope>NUCLEOTIDE SEQUENCE</scope>
    <source>
        <strain evidence="1">Zg-ZUI122</strain>
    </source>
</reference>
<dbReference type="RefSeq" id="WP_207347693.1">
    <property type="nucleotide sequence ID" value="NZ_CP076456.1"/>
</dbReference>
<dbReference type="Proteomes" id="UP000680588">
    <property type="component" value="Chromosome"/>
</dbReference>
<dbReference type="InterPro" id="IPR045436">
    <property type="entry name" value="DUF6507"/>
</dbReference>